<dbReference type="EMBL" id="BTSX01000005">
    <property type="protein sequence ID" value="GMS97972.1"/>
    <property type="molecule type" value="Genomic_DNA"/>
</dbReference>
<sequence>SPGYCSSNCKVTIFDSNLGLIIASVSLSVNEPEMEGISSRMESHGSERALEELVDDGFNISTRVSDSN</sequence>
<evidence type="ECO:0000313" key="5">
    <source>
        <dbReference type="Proteomes" id="UP001432027"/>
    </source>
</evidence>
<evidence type="ECO:0000313" key="3">
    <source>
        <dbReference type="EMBL" id="GMS98001.1"/>
    </source>
</evidence>
<reference evidence="3" key="1">
    <citation type="submission" date="2023-10" db="EMBL/GenBank/DDBJ databases">
        <title>Genome assembly of Pristionchus species.</title>
        <authorList>
            <person name="Yoshida K."/>
            <person name="Sommer R.J."/>
        </authorList>
    </citation>
    <scope>NUCLEOTIDE SEQUENCE</scope>
    <source>
        <strain evidence="3">RS0144</strain>
    </source>
</reference>
<protein>
    <submittedName>
        <fullName evidence="3">Uncharacterized protein</fullName>
    </submittedName>
</protein>
<dbReference type="Proteomes" id="UP001432027">
    <property type="component" value="Unassembled WGS sequence"/>
</dbReference>
<dbReference type="EMBL" id="BTSX01000005">
    <property type="protein sequence ID" value="GMT02524.1"/>
    <property type="molecule type" value="Genomic_DNA"/>
</dbReference>
<feature type="non-terminal residue" evidence="3">
    <location>
        <position position="1"/>
    </location>
</feature>
<dbReference type="AlphaFoldDB" id="A0AAV5TUQ6"/>
<dbReference type="EMBL" id="BTSX01000005">
    <property type="protein sequence ID" value="GMS98001.1"/>
    <property type="molecule type" value="Genomic_DNA"/>
</dbReference>
<comment type="caution">
    <text evidence="3">The sequence shown here is derived from an EMBL/GenBank/DDBJ whole genome shotgun (WGS) entry which is preliminary data.</text>
</comment>
<accession>A0AAV5TUQ6</accession>
<name>A0AAV5TUQ6_9BILA</name>
<evidence type="ECO:0000313" key="1">
    <source>
        <dbReference type="EMBL" id="GMS81398.1"/>
    </source>
</evidence>
<gene>
    <name evidence="2" type="ORF">PENTCL1PPCAC_20147</name>
    <name evidence="3" type="ORF">PENTCL1PPCAC_20176</name>
    <name evidence="4" type="ORF">PENTCL1PPCAC_24698</name>
    <name evidence="1" type="ORF">PENTCL1PPCAC_3573</name>
</gene>
<evidence type="ECO:0000313" key="2">
    <source>
        <dbReference type="EMBL" id="GMS97972.1"/>
    </source>
</evidence>
<dbReference type="PANTHER" id="PTHR31751:SF42">
    <property type="entry name" value="PROTEIN CBG10204"/>
    <property type="match status" value="1"/>
</dbReference>
<proteinExistence type="predicted"/>
<evidence type="ECO:0000313" key="4">
    <source>
        <dbReference type="EMBL" id="GMT02524.1"/>
    </source>
</evidence>
<feature type="non-terminal residue" evidence="3">
    <location>
        <position position="68"/>
    </location>
</feature>
<dbReference type="PANTHER" id="PTHR31751">
    <property type="entry name" value="SI:CH211-108C17.2-RELATED-RELATED"/>
    <property type="match status" value="1"/>
</dbReference>
<keyword evidence="5" id="KW-1185">Reference proteome</keyword>
<organism evidence="3 5">
    <name type="scientific">Pristionchus entomophagus</name>
    <dbReference type="NCBI Taxonomy" id="358040"/>
    <lineage>
        <taxon>Eukaryota</taxon>
        <taxon>Metazoa</taxon>
        <taxon>Ecdysozoa</taxon>
        <taxon>Nematoda</taxon>
        <taxon>Chromadorea</taxon>
        <taxon>Rhabditida</taxon>
        <taxon>Rhabditina</taxon>
        <taxon>Diplogasteromorpha</taxon>
        <taxon>Diplogasteroidea</taxon>
        <taxon>Neodiplogasteridae</taxon>
        <taxon>Pristionchus</taxon>
    </lineage>
</organism>
<dbReference type="EMBL" id="BTSX01000001">
    <property type="protein sequence ID" value="GMS81398.1"/>
    <property type="molecule type" value="Genomic_DNA"/>
</dbReference>